<dbReference type="InterPro" id="IPR023115">
    <property type="entry name" value="TIF_IF2_dom3"/>
</dbReference>
<feature type="compositionally biased region" description="Low complexity" evidence="11">
    <location>
        <begin position="342"/>
        <end position="351"/>
    </location>
</feature>
<dbReference type="InterPro" id="IPR005225">
    <property type="entry name" value="Small_GTP-bd"/>
</dbReference>
<dbReference type="Pfam" id="PF22042">
    <property type="entry name" value="EF-G_D2"/>
    <property type="match status" value="1"/>
</dbReference>
<gene>
    <name evidence="9" type="primary">infB</name>
    <name evidence="13" type="ORF">SAMN05443507_11234</name>
</gene>
<dbReference type="GO" id="GO:0005525">
    <property type="term" value="F:GTP binding"/>
    <property type="evidence" value="ECO:0007669"/>
    <property type="project" value="UniProtKB-KW"/>
</dbReference>
<organism evidence="13 14">
    <name type="scientific">Alicyclobacillus tolerans</name>
    <dbReference type="NCBI Taxonomy" id="90970"/>
    <lineage>
        <taxon>Bacteria</taxon>
        <taxon>Bacillati</taxon>
        <taxon>Bacillota</taxon>
        <taxon>Bacilli</taxon>
        <taxon>Bacillales</taxon>
        <taxon>Alicyclobacillaceae</taxon>
        <taxon>Alicyclobacillus</taxon>
    </lineage>
</organism>
<feature type="compositionally biased region" description="Polar residues" evidence="11">
    <location>
        <begin position="137"/>
        <end position="146"/>
    </location>
</feature>
<dbReference type="PROSITE" id="PS01176">
    <property type="entry name" value="IF2"/>
    <property type="match status" value="1"/>
</dbReference>
<dbReference type="GO" id="GO:0003924">
    <property type="term" value="F:GTPase activity"/>
    <property type="evidence" value="ECO:0007669"/>
    <property type="project" value="UniProtKB-UniRule"/>
</dbReference>
<evidence type="ECO:0000313" key="14">
    <source>
        <dbReference type="Proteomes" id="UP000184016"/>
    </source>
</evidence>
<keyword evidence="6 9" id="KW-0648">Protein biosynthesis</keyword>
<name>A0A1M6RJV4_9BACL</name>
<evidence type="ECO:0000256" key="4">
    <source>
        <dbReference type="ARBA" id="ARBA00022540"/>
    </source>
</evidence>
<evidence type="ECO:0000256" key="8">
    <source>
        <dbReference type="ARBA" id="ARBA00025162"/>
    </source>
</evidence>
<dbReference type="InterPro" id="IPR044145">
    <property type="entry name" value="IF2_II"/>
</dbReference>
<evidence type="ECO:0000256" key="6">
    <source>
        <dbReference type="ARBA" id="ARBA00022917"/>
    </source>
</evidence>
<keyword evidence="5 9" id="KW-0547">Nucleotide-binding</keyword>
<dbReference type="CDD" id="cd03692">
    <property type="entry name" value="mtIF2_IVc"/>
    <property type="match status" value="1"/>
</dbReference>
<dbReference type="Pfam" id="PF00009">
    <property type="entry name" value="GTP_EFTU"/>
    <property type="match status" value="1"/>
</dbReference>
<comment type="function">
    <text evidence="8 9 10">One of the essential components for the initiation of protein synthesis. Protects formylmethionyl-tRNA from spontaneous hydrolysis and promotes its binding to the 30S ribosomal subunits. Also involved in the hydrolysis of GTP during the formation of the 70S ribosomal complex.</text>
</comment>
<feature type="region of interest" description="G-domain" evidence="9">
    <location>
        <begin position="485"/>
        <end position="633"/>
    </location>
</feature>
<dbReference type="InterPro" id="IPR015760">
    <property type="entry name" value="TIF_IF2"/>
</dbReference>
<dbReference type="InterPro" id="IPR006847">
    <property type="entry name" value="IF2_N"/>
</dbReference>
<dbReference type="Pfam" id="PF11987">
    <property type="entry name" value="IF-2"/>
    <property type="match status" value="1"/>
</dbReference>
<sequence>MTKLRVYEYAKQLNMSSKEILTILSRVGEPVANHMSVMDDQMVQKVEQFFQDVKQRAAKRHASEVEKELRDKQKQREHAAESSSANEIGRERMDERHQHTSTSAHISGADRPKSSSKDAPNAESGTVAKSTVRELSTEASGQSADVQRSVEGRNANAGTRGRDLTTDTYNSEKSEQRSDRNGNAVASRSAQSSENQSAPSRSEHRSSGYGGQRDGGGNRSGGYGGQRDGGGNRSGGYGGQRDGGGNRSGGYGGQRDGGGNRSGGYAGQRDGSGNRSGGYAGQRDGGGNRSGGFGRDKDQRSASDRRSPGGGTARPGNRSDRPGAFAGAGRPSGGFGGGRSGGSATVAAVAPQKGAAPSRKDREKNRPDFNRDRKEQFNEEKLRARRKTGQREQRKVELPTEVTVEGPMTVGDFAKLIRREASEIIKKLLFLGIMATINQEIDTDAMELIADEYQIKLSVVEPVDEEALDMLMEEEKPENLITRPPVVTIMGHVDHGKTTLLDAIRQSRVTATESGGITQHIGAYQVEINNRLITFLDTPGHAAFTTMRARGAQVTDITILVVAADDGVMPQTIEAIDHAKAANVPIMVAINKIDKPDANPDRIKQELTQYGLVSEEWGGDTIFVNISALKKEGLDDLLEMVLLVADMQDLKANPEGRPRGTVIEAKLDKGRGPVATVLVQNGTLKVGDIVVAGTSFGRVRAMVDDRGRRLKDAGPSTPVEIQGLGDVPSAGDLFVVYDEERAARALVQKRLNREKAEAMSSTSRVTLDDLYRQIQEGNVKELNVIVKADVQGSVEALVGAIEKIEVQGVRVKVIHRGAGAITESDVSLASASNAIIIGFHVRPDVNAKRAAEAEKVDIRLYRVIYNAIEELEAAMKGMLDPEYKEVVLGHAEVRQVFTISRVGTVAGCYVTDGKMTRDAEARLVRDGVVIYEGALDTLKRFKDDAREVQTGFECGITLEKFNDIKVGDVIEAFKMEALKVH</sequence>
<comment type="subcellular location">
    <subcellularLocation>
        <location evidence="9">Cytoplasm</location>
    </subcellularLocation>
</comment>
<evidence type="ECO:0000313" key="13">
    <source>
        <dbReference type="EMBL" id="SHK32733.1"/>
    </source>
</evidence>
<dbReference type="InterPro" id="IPR027417">
    <property type="entry name" value="P-loop_NTPase"/>
</dbReference>
<dbReference type="STRING" id="1830138.SAMN05443507_11234"/>
<dbReference type="CDD" id="cd01887">
    <property type="entry name" value="IF2_eIF5B"/>
    <property type="match status" value="1"/>
</dbReference>
<dbReference type="InterPro" id="IPR009000">
    <property type="entry name" value="Transl_B-barrel_sf"/>
</dbReference>
<feature type="domain" description="Tr-type G" evidence="12">
    <location>
        <begin position="482"/>
        <end position="651"/>
    </location>
</feature>
<comment type="similarity">
    <text evidence="1 9 10">Belongs to the TRAFAC class translation factor GTPase superfamily. Classic translation factor GTPase family. IF-2 subfamily.</text>
</comment>
<dbReference type="GO" id="GO:0003743">
    <property type="term" value="F:translation initiation factor activity"/>
    <property type="evidence" value="ECO:0007669"/>
    <property type="project" value="UniProtKB-UniRule"/>
</dbReference>
<dbReference type="GO" id="GO:0005829">
    <property type="term" value="C:cytosol"/>
    <property type="evidence" value="ECO:0007669"/>
    <property type="project" value="TreeGrafter"/>
</dbReference>
<dbReference type="AlphaFoldDB" id="A0A1M6RJV4"/>
<evidence type="ECO:0000256" key="9">
    <source>
        <dbReference type="HAMAP-Rule" id="MF_00100"/>
    </source>
</evidence>
<proteinExistence type="inferred from homology"/>
<dbReference type="Proteomes" id="UP000184016">
    <property type="component" value="Unassembled WGS sequence"/>
</dbReference>
<feature type="compositionally biased region" description="Gly residues" evidence="11">
    <location>
        <begin position="330"/>
        <end position="341"/>
    </location>
</feature>
<dbReference type="InterPro" id="IPR000795">
    <property type="entry name" value="T_Tr_GTP-bd_dom"/>
</dbReference>
<evidence type="ECO:0000256" key="5">
    <source>
        <dbReference type="ARBA" id="ARBA00022741"/>
    </source>
</evidence>
<feature type="compositionally biased region" description="Basic and acidic residues" evidence="11">
    <location>
        <begin position="61"/>
        <end position="80"/>
    </location>
</feature>
<dbReference type="FunFam" id="2.40.30.10:FF:000008">
    <property type="entry name" value="Translation initiation factor IF-2"/>
    <property type="match status" value="1"/>
</dbReference>
<evidence type="ECO:0000259" key="12">
    <source>
        <dbReference type="PROSITE" id="PS51722"/>
    </source>
</evidence>
<feature type="compositionally biased region" description="Polar residues" evidence="11">
    <location>
        <begin position="184"/>
        <end position="200"/>
    </location>
</feature>
<feature type="compositionally biased region" description="Basic and acidic residues" evidence="11">
    <location>
        <begin position="358"/>
        <end position="382"/>
    </location>
</feature>
<evidence type="ECO:0000256" key="11">
    <source>
        <dbReference type="SAM" id="MobiDB-lite"/>
    </source>
</evidence>
<dbReference type="InterPro" id="IPR053905">
    <property type="entry name" value="EF-G-like_DII"/>
</dbReference>
<reference evidence="14" key="1">
    <citation type="submission" date="2016-11" db="EMBL/GenBank/DDBJ databases">
        <authorList>
            <person name="Varghese N."/>
            <person name="Submissions S."/>
        </authorList>
    </citation>
    <scope>NUCLEOTIDE SEQUENCE [LARGE SCALE GENOMIC DNA]</scope>
    <source>
        <strain evidence="14">USBA-503</strain>
    </source>
</reference>
<dbReference type="HAMAP" id="MF_00100_B">
    <property type="entry name" value="IF_2_B"/>
    <property type="match status" value="1"/>
</dbReference>
<evidence type="ECO:0000256" key="7">
    <source>
        <dbReference type="ARBA" id="ARBA00023134"/>
    </source>
</evidence>
<dbReference type="Gene3D" id="3.40.50.300">
    <property type="entry name" value="P-loop containing nucleotide triphosphate hydrolases"/>
    <property type="match status" value="1"/>
</dbReference>
<dbReference type="NCBIfam" id="TIGR00487">
    <property type="entry name" value="IF-2"/>
    <property type="match status" value="1"/>
</dbReference>
<dbReference type="PROSITE" id="PS51722">
    <property type="entry name" value="G_TR_2"/>
    <property type="match status" value="1"/>
</dbReference>
<evidence type="ECO:0000256" key="3">
    <source>
        <dbReference type="ARBA" id="ARBA00022490"/>
    </source>
</evidence>
<dbReference type="PANTHER" id="PTHR43381">
    <property type="entry name" value="TRANSLATION INITIATION FACTOR IF-2-RELATED"/>
    <property type="match status" value="1"/>
</dbReference>
<feature type="compositionally biased region" description="Basic and acidic residues" evidence="11">
    <location>
        <begin position="88"/>
        <end position="98"/>
    </location>
</feature>
<dbReference type="SUPFAM" id="SSF52156">
    <property type="entry name" value="Initiation factor IF2/eIF5b, domain 3"/>
    <property type="match status" value="1"/>
</dbReference>
<dbReference type="Gene3D" id="1.10.10.2480">
    <property type="match status" value="1"/>
</dbReference>
<dbReference type="Pfam" id="PF04760">
    <property type="entry name" value="IF2_N"/>
    <property type="match status" value="2"/>
</dbReference>
<keyword evidence="3 9" id="KW-0963">Cytoplasm</keyword>
<dbReference type="PANTHER" id="PTHR43381:SF5">
    <property type="entry name" value="TR-TYPE G DOMAIN-CONTAINING PROTEIN"/>
    <property type="match status" value="1"/>
</dbReference>
<dbReference type="Gene3D" id="2.40.30.10">
    <property type="entry name" value="Translation factors"/>
    <property type="match status" value="2"/>
</dbReference>
<dbReference type="FunFam" id="3.40.50.10050:FF:000001">
    <property type="entry name" value="Translation initiation factor IF-2"/>
    <property type="match status" value="1"/>
</dbReference>
<feature type="compositionally biased region" description="Basic and acidic residues" evidence="11">
    <location>
        <begin position="160"/>
        <end position="180"/>
    </location>
</feature>
<dbReference type="FunFam" id="2.40.30.10:FF:000007">
    <property type="entry name" value="Translation initiation factor IF-2"/>
    <property type="match status" value="1"/>
</dbReference>
<feature type="compositionally biased region" description="Basic and acidic residues" evidence="11">
    <location>
        <begin position="294"/>
        <end position="307"/>
    </location>
</feature>
<evidence type="ECO:0000256" key="10">
    <source>
        <dbReference type="RuleBase" id="RU000644"/>
    </source>
</evidence>
<protein>
    <recommendedName>
        <fullName evidence="2 9">Translation initiation factor IF-2</fullName>
    </recommendedName>
</protein>
<keyword evidence="4 9" id="KW-0396">Initiation factor</keyword>
<dbReference type="Gene3D" id="3.40.50.10050">
    <property type="entry name" value="Translation initiation factor IF- 2, domain 3"/>
    <property type="match status" value="1"/>
</dbReference>
<feature type="binding site" evidence="9">
    <location>
        <begin position="591"/>
        <end position="594"/>
    </location>
    <ligand>
        <name>GTP</name>
        <dbReference type="ChEBI" id="CHEBI:37565"/>
    </ligand>
</feature>
<feature type="region of interest" description="Disordered" evidence="11">
    <location>
        <begin position="61"/>
        <end position="397"/>
    </location>
</feature>
<dbReference type="SUPFAM" id="SSF52540">
    <property type="entry name" value="P-loop containing nucleoside triphosphate hydrolases"/>
    <property type="match status" value="1"/>
</dbReference>
<dbReference type="CDD" id="cd03702">
    <property type="entry name" value="IF2_mtIF2_II"/>
    <property type="match status" value="1"/>
</dbReference>
<evidence type="ECO:0000256" key="1">
    <source>
        <dbReference type="ARBA" id="ARBA00007733"/>
    </source>
</evidence>
<dbReference type="SUPFAM" id="SSF50447">
    <property type="entry name" value="Translation proteins"/>
    <property type="match status" value="2"/>
</dbReference>
<accession>A0A1M6RJV4</accession>
<feature type="binding site" evidence="9">
    <location>
        <begin position="491"/>
        <end position="498"/>
    </location>
    <ligand>
        <name>GTP</name>
        <dbReference type="ChEBI" id="CHEBI:37565"/>
    </ligand>
</feature>
<feature type="compositionally biased region" description="Gly residues" evidence="11">
    <location>
        <begin position="208"/>
        <end position="266"/>
    </location>
</feature>
<dbReference type="FunFam" id="3.40.50.300:FF:000019">
    <property type="entry name" value="Translation initiation factor IF-2"/>
    <property type="match status" value="1"/>
</dbReference>
<keyword evidence="14" id="KW-1185">Reference proteome</keyword>
<keyword evidence="7 9" id="KW-0342">GTP-binding</keyword>
<dbReference type="NCBIfam" id="TIGR00231">
    <property type="entry name" value="small_GTP"/>
    <property type="match status" value="1"/>
</dbReference>
<dbReference type="EMBL" id="FRAF01000012">
    <property type="protein sequence ID" value="SHK32733.1"/>
    <property type="molecule type" value="Genomic_DNA"/>
</dbReference>
<feature type="compositionally biased region" description="Gly residues" evidence="11">
    <location>
        <begin position="274"/>
        <end position="293"/>
    </location>
</feature>
<dbReference type="InterPro" id="IPR036925">
    <property type="entry name" value="TIF_IF2_dom3_sf"/>
</dbReference>
<evidence type="ECO:0000256" key="2">
    <source>
        <dbReference type="ARBA" id="ARBA00020675"/>
    </source>
</evidence>
<dbReference type="InterPro" id="IPR000178">
    <property type="entry name" value="TF_IF2_bacterial-like"/>
</dbReference>
<feature type="binding site" evidence="9">
    <location>
        <begin position="537"/>
        <end position="541"/>
    </location>
    <ligand>
        <name>GTP</name>
        <dbReference type="ChEBI" id="CHEBI:37565"/>
    </ligand>
</feature>